<feature type="region of interest" description="Disordered" evidence="1">
    <location>
        <begin position="1"/>
        <end position="113"/>
    </location>
</feature>
<accession>A0A0D1X146</accession>
<feature type="compositionally biased region" description="Polar residues" evidence="1">
    <location>
        <begin position="49"/>
        <end position="58"/>
    </location>
</feature>
<feature type="compositionally biased region" description="Basic and acidic residues" evidence="1">
    <location>
        <begin position="88"/>
        <end position="113"/>
    </location>
</feature>
<name>A0A0D1X146_9EURO</name>
<protein>
    <submittedName>
        <fullName evidence="2">Uncharacterized protein</fullName>
    </submittedName>
</protein>
<sequence>MENTRGGHAQGYEPDSLDANQHGIAQNTIDEEKSNYGANTGADRDIGSNMPSSMSTSAPLLPEVSGGKSLTESVDEALKGATGAASDKAQRIDESVKVGDDDDLHEKAASKQP</sequence>
<reference evidence="2 3" key="1">
    <citation type="submission" date="2015-01" db="EMBL/GenBank/DDBJ databases">
        <title>The Genome Sequence of Exophiala sideris CBS121828.</title>
        <authorList>
            <consortium name="The Broad Institute Genomics Platform"/>
            <person name="Cuomo C."/>
            <person name="de Hoog S."/>
            <person name="Gorbushina A."/>
            <person name="Stielow B."/>
            <person name="Teixiera M."/>
            <person name="Abouelleil A."/>
            <person name="Chapman S.B."/>
            <person name="Priest M."/>
            <person name="Young S.K."/>
            <person name="Wortman J."/>
            <person name="Nusbaum C."/>
            <person name="Birren B."/>
        </authorList>
    </citation>
    <scope>NUCLEOTIDE SEQUENCE [LARGE SCALE GENOMIC DNA]</scope>
    <source>
        <strain evidence="2 3">CBS 121828</strain>
    </source>
</reference>
<dbReference type="Proteomes" id="UP000053599">
    <property type="component" value="Unassembled WGS sequence"/>
</dbReference>
<dbReference type="EMBL" id="KN846953">
    <property type="protein sequence ID" value="KIV81196.1"/>
    <property type="molecule type" value="Genomic_DNA"/>
</dbReference>
<gene>
    <name evidence="2" type="ORF">PV11_08632</name>
</gene>
<dbReference type="HOGENOM" id="CLU_167710_0_0_1"/>
<evidence type="ECO:0000313" key="2">
    <source>
        <dbReference type="EMBL" id="KIV81196.1"/>
    </source>
</evidence>
<evidence type="ECO:0000256" key="1">
    <source>
        <dbReference type="SAM" id="MobiDB-lite"/>
    </source>
</evidence>
<dbReference type="AlphaFoldDB" id="A0A0D1X146"/>
<evidence type="ECO:0000313" key="3">
    <source>
        <dbReference type="Proteomes" id="UP000053599"/>
    </source>
</evidence>
<organism evidence="2 3">
    <name type="scientific">Exophiala sideris</name>
    <dbReference type="NCBI Taxonomy" id="1016849"/>
    <lineage>
        <taxon>Eukaryota</taxon>
        <taxon>Fungi</taxon>
        <taxon>Dikarya</taxon>
        <taxon>Ascomycota</taxon>
        <taxon>Pezizomycotina</taxon>
        <taxon>Eurotiomycetes</taxon>
        <taxon>Chaetothyriomycetidae</taxon>
        <taxon>Chaetothyriales</taxon>
        <taxon>Herpotrichiellaceae</taxon>
        <taxon>Exophiala</taxon>
    </lineage>
</organism>
<dbReference type="OrthoDB" id="4132874at2759"/>
<proteinExistence type="predicted"/>